<protein>
    <submittedName>
        <fullName evidence="2">Uncharacterized protein</fullName>
    </submittedName>
</protein>
<feature type="transmembrane region" description="Helical" evidence="1">
    <location>
        <begin position="66"/>
        <end position="87"/>
    </location>
</feature>
<dbReference type="EMBL" id="JBHUCX010000027">
    <property type="protein sequence ID" value="MFD1675190.1"/>
    <property type="molecule type" value="Genomic_DNA"/>
</dbReference>
<accession>A0ABW4JJ01</accession>
<evidence type="ECO:0000313" key="2">
    <source>
        <dbReference type="EMBL" id="MFD1675190.1"/>
    </source>
</evidence>
<dbReference type="RefSeq" id="WP_377943063.1">
    <property type="nucleotide sequence ID" value="NZ_JBHUCX010000027.1"/>
</dbReference>
<proteinExistence type="predicted"/>
<keyword evidence="3" id="KW-1185">Reference proteome</keyword>
<reference evidence="3" key="1">
    <citation type="journal article" date="2019" name="Int. J. Syst. Evol. Microbiol.">
        <title>The Global Catalogue of Microorganisms (GCM) 10K type strain sequencing project: providing services to taxonomists for standard genome sequencing and annotation.</title>
        <authorList>
            <consortium name="The Broad Institute Genomics Platform"/>
            <consortium name="The Broad Institute Genome Sequencing Center for Infectious Disease"/>
            <person name="Wu L."/>
            <person name="Ma J."/>
        </authorList>
    </citation>
    <scope>NUCLEOTIDE SEQUENCE [LARGE SCALE GENOMIC DNA]</scope>
    <source>
        <strain evidence="3">CGMCC 1.12286</strain>
    </source>
</reference>
<keyword evidence="1" id="KW-0812">Transmembrane</keyword>
<sequence length="90" mass="10842">MEINENEKYYNPYEDKSLHQLQAEEEIVDELEPFNDAVKYNNLIFGHRQNRPLSDYPKRARRKVKIWSIVILAWVIAGVLLRLYVLFFET</sequence>
<evidence type="ECO:0000313" key="3">
    <source>
        <dbReference type="Proteomes" id="UP001597079"/>
    </source>
</evidence>
<organism evidence="2 3">
    <name type="scientific">Alicyclobacillus fodiniaquatilis</name>
    <dbReference type="NCBI Taxonomy" id="1661150"/>
    <lineage>
        <taxon>Bacteria</taxon>
        <taxon>Bacillati</taxon>
        <taxon>Bacillota</taxon>
        <taxon>Bacilli</taxon>
        <taxon>Bacillales</taxon>
        <taxon>Alicyclobacillaceae</taxon>
        <taxon>Alicyclobacillus</taxon>
    </lineage>
</organism>
<dbReference type="Proteomes" id="UP001597079">
    <property type="component" value="Unassembled WGS sequence"/>
</dbReference>
<comment type="caution">
    <text evidence="2">The sequence shown here is derived from an EMBL/GenBank/DDBJ whole genome shotgun (WGS) entry which is preliminary data.</text>
</comment>
<name>A0ABW4JJ01_9BACL</name>
<keyword evidence="1" id="KW-0472">Membrane</keyword>
<keyword evidence="1" id="KW-1133">Transmembrane helix</keyword>
<gene>
    <name evidence="2" type="ORF">ACFSB2_10845</name>
</gene>
<evidence type="ECO:0000256" key="1">
    <source>
        <dbReference type="SAM" id="Phobius"/>
    </source>
</evidence>